<dbReference type="Pfam" id="PF12802">
    <property type="entry name" value="MarR_2"/>
    <property type="match status" value="1"/>
</dbReference>
<proteinExistence type="predicted"/>
<dbReference type="PANTHER" id="PTHR33164">
    <property type="entry name" value="TRANSCRIPTIONAL REGULATOR, MARR FAMILY"/>
    <property type="match status" value="1"/>
</dbReference>
<dbReference type="GO" id="GO:0006950">
    <property type="term" value="P:response to stress"/>
    <property type="evidence" value="ECO:0007669"/>
    <property type="project" value="TreeGrafter"/>
</dbReference>
<keyword evidence="6" id="KW-1185">Reference proteome</keyword>
<dbReference type="PANTHER" id="PTHR33164:SF64">
    <property type="entry name" value="TRANSCRIPTIONAL REGULATOR SLYA"/>
    <property type="match status" value="1"/>
</dbReference>
<name>A0A3E0HBK7_9PSEU</name>
<dbReference type="EMBL" id="QUNO01000012">
    <property type="protein sequence ID" value="REH40950.1"/>
    <property type="molecule type" value="Genomic_DNA"/>
</dbReference>
<dbReference type="InterPro" id="IPR000835">
    <property type="entry name" value="HTH_MarR-typ"/>
</dbReference>
<dbReference type="GO" id="GO:0003677">
    <property type="term" value="F:DNA binding"/>
    <property type="evidence" value="ECO:0007669"/>
    <property type="project" value="UniProtKB-KW"/>
</dbReference>
<evidence type="ECO:0000313" key="5">
    <source>
        <dbReference type="EMBL" id="REH40950.1"/>
    </source>
</evidence>
<dbReference type="Gene3D" id="1.10.10.10">
    <property type="entry name" value="Winged helix-like DNA-binding domain superfamily/Winged helix DNA-binding domain"/>
    <property type="match status" value="1"/>
</dbReference>
<keyword evidence="2" id="KW-0238">DNA-binding</keyword>
<evidence type="ECO:0000259" key="4">
    <source>
        <dbReference type="SMART" id="SM00347"/>
    </source>
</evidence>
<dbReference type="InterPro" id="IPR036388">
    <property type="entry name" value="WH-like_DNA-bd_sf"/>
</dbReference>
<dbReference type="SMART" id="SM00347">
    <property type="entry name" value="HTH_MARR"/>
    <property type="match status" value="1"/>
</dbReference>
<sequence>MTGPGLGTRLRHLIELLDSDVAAVEEELGLTGFRPRYAPFLRTLATLGPSSIRDLAAAVEVTHSAASQTVAQMERQGLVSLSPGTDARQRIVDLTPKSMALMPRLKLAWDAAEAAGRELDAELPYPLSEVVIAATEALRHKPLRERIQRYL</sequence>
<evidence type="ECO:0000256" key="2">
    <source>
        <dbReference type="ARBA" id="ARBA00023125"/>
    </source>
</evidence>
<gene>
    <name evidence="5" type="ORF">BCF44_11231</name>
</gene>
<keyword evidence="1" id="KW-0805">Transcription regulation</keyword>
<dbReference type="AlphaFoldDB" id="A0A3E0HBK7"/>
<keyword evidence="3" id="KW-0804">Transcription</keyword>
<dbReference type="SUPFAM" id="SSF46785">
    <property type="entry name" value="Winged helix' DNA-binding domain"/>
    <property type="match status" value="1"/>
</dbReference>
<dbReference type="GO" id="GO:0003700">
    <property type="term" value="F:DNA-binding transcription factor activity"/>
    <property type="evidence" value="ECO:0007669"/>
    <property type="project" value="InterPro"/>
</dbReference>
<reference evidence="5 6" key="1">
    <citation type="submission" date="2018-08" db="EMBL/GenBank/DDBJ databases">
        <title>Genomic Encyclopedia of Archaeal and Bacterial Type Strains, Phase II (KMG-II): from individual species to whole genera.</title>
        <authorList>
            <person name="Goeker M."/>
        </authorList>
    </citation>
    <scope>NUCLEOTIDE SEQUENCE [LARGE SCALE GENOMIC DNA]</scope>
    <source>
        <strain evidence="5 6">DSM 45791</strain>
    </source>
</reference>
<organism evidence="5 6">
    <name type="scientific">Kutzneria buriramensis</name>
    <dbReference type="NCBI Taxonomy" id="1045776"/>
    <lineage>
        <taxon>Bacteria</taxon>
        <taxon>Bacillati</taxon>
        <taxon>Actinomycetota</taxon>
        <taxon>Actinomycetes</taxon>
        <taxon>Pseudonocardiales</taxon>
        <taxon>Pseudonocardiaceae</taxon>
        <taxon>Kutzneria</taxon>
    </lineage>
</organism>
<dbReference type="RefSeq" id="WP_246015828.1">
    <property type="nucleotide sequence ID" value="NZ_CP144375.1"/>
</dbReference>
<evidence type="ECO:0000313" key="6">
    <source>
        <dbReference type="Proteomes" id="UP000256269"/>
    </source>
</evidence>
<dbReference type="Proteomes" id="UP000256269">
    <property type="component" value="Unassembled WGS sequence"/>
</dbReference>
<evidence type="ECO:0000256" key="1">
    <source>
        <dbReference type="ARBA" id="ARBA00023015"/>
    </source>
</evidence>
<comment type="caution">
    <text evidence="5">The sequence shown here is derived from an EMBL/GenBank/DDBJ whole genome shotgun (WGS) entry which is preliminary data.</text>
</comment>
<protein>
    <submittedName>
        <fullName evidence="5">MarR family protein</fullName>
    </submittedName>
</protein>
<accession>A0A3E0HBK7</accession>
<feature type="domain" description="HTH marR-type" evidence="4">
    <location>
        <begin position="23"/>
        <end position="123"/>
    </location>
</feature>
<evidence type="ECO:0000256" key="3">
    <source>
        <dbReference type="ARBA" id="ARBA00023163"/>
    </source>
</evidence>
<dbReference type="InterPro" id="IPR036390">
    <property type="entry name" value="WH_DNA-bd_sf"/>
</dbReference>
<dbReference type="InterPro" id="IPR039422">
    <property type="entry name" value="MarR/SlyA-like"/>
</dbReference>